<dbReference type="InterPro" id="IPR032675">
    <property type="entry name" value="LRR_dom_sf"/>
</dbReference>
<evidence type="ECO:0000256" key="1">
    <source>
        <dbReference type="PROSITE-ProRule" id="PRU10141"/>
    </source>
</evidence>
<dbReference type="SUPFAM" id="SSF56112">
    <property type="entry name" value="Protein kinase-like (PK-like)"/>
    <property type="match status" value="1"/>
</dbReference>
<comment type="caution">
    <text evidence="3">The sequence shown here is derived from an EMBL/GenBank/DDBJ whole genome shotgun (WGS) entry which is preliminary data.</text>
</comment>
<dbReference type="PANTHER" id="PTHR45661">
    <property type="entry name" value="SURFACE ANTIGEN"/>
    <property type="match status" value="1"/>
</dbReference>
<dbReference type="Pfam" id="PF13306">
    <property type="entry name" value="LRR_5"/>
    <property type="match status" value="3"/>
</dbReference>
<dbReference type="PANTHER" id="PTHR45661:SF3">
    <property type="entry name" value="IG-LIKE DOMAIN-CONTAINING PROTEIN"/>
    <property type="match status" value="1"/>
</dbReference>
<protein>
    <recommendedName>
        <fullName evidence="2">Protein kinase domain-containing protein</fullName>
    </recommendedName>
</protein>
<dbReference type="SMART" id="SM00220">
    <property type="entry name" value="S_TKc"/>
    <property type="match status" value="1"/>
</dbReference>
<keyword evidence="4" id="KW-1185">Reference proteome</keyword>
<dbReference type="Gene3D" id="1.10.510.10">
    <property type="entry name" value="Transferase(Phosphotransferase) domain 1"/>
    <property type="match status" value="1"/>
</dbReference>
<dbReference type="Pfam" id="PF07714">
    <property type="entry name" value="PK_Tyr_Ser-Thr"/>
    <property type="match status" value="1"/>
</dbReference>
<name>A0ABR2H594_9EUKA</name>
<keyword evidence="1" id="KW-0067">ATP-binding</keyword>
<dbReference type="Gene3D" id="3.80.10.10">
    <property type="entry name" value="Ribonuclease Inhibitor"/>
    <property type="match status" value="4"/>
</dbReference>
<dbReference type="InterPro" id="IPR017441">
    <property type="entry name" value="Protein_kinase_ATP_BS"/>
</dbReference>
<evidence type="ECO:0000313" key="3">
    <source>
        <dbReference type="EMBL" id="KAK8841375.1"/>
    </source>
</evidence>
<gene>
    <name evidence="3" type="ORF">M9Y10_026990</name>
</gene>
<dbReference type="InterPro" id="IPR053139">
    <property type="entry name" value="Surface_bspA-like"/>
</dbReference>
<dbReference type="InterPro" id="IPR000719">
    <property type="entry name" value="Prot_kinase_dom"/>
</dbReference>
<keyword evidence="1" id="KW-0547">Nucleotide-binding</keyword>
<dbReference type="PRINTS" id="PR00109">
    <property type="entry name" value="TYRKINASE"/>
</dbReference>
<feature type="binding site" evidence="1">
    <location>
        <position position="40"/>
    </location>
    <ligand>
        <name>ATP</name>
        <dbReference type="ChEBI" id="CHEBI:30616"/>
    </ligand>
</feature>
<reference evidence="3 4" key="1">
    <citation type="submission" date="2024-04" db="EMBL/GenBank/DDBJ databases">
        <title>Tritrichomonas musculus Genome.</title>
        <authorList>
            <person name="Alves-Ferreira E."/>
            <person name="Grigg M."/>
            <person name="Lorenzi H."/>
            <person name="Galac M."/>
        </authorList>
    </citation>
    <scope>NUCLEOTIDE SEQUENCE [LARGE SCALE GENOMIC DNA]</scope>
    <source>
        <strain evidence="3 4">EAF2021</strain>
    </source>
</reference>
<dbReference type="PROSITE" id="PS00107">
    <property type="entry name" value="PROTEIN_KINASE_ATP"/>
    <property type="match status" value="1"/>
</dbReference>
<dbReference type="EMBL" id="JAPFFF010000041">
    <property type="protein sequence ID" value="KAK8841375.1"/>
    <property type="molecule type" value="Genomic_DNA"/>
</dbReference>
<dbReference type="InterPro" id="IPR011009">
    <property type="entry name" value="Kinase-like_dom_sf"/>
</dbReference>
<accession>A0ABR2H594</accession>
<organism evidence="3 4">
    <name type="scientific">Tritrichomonas musculus</name>
    <dbReference type="NCBI Taxonomy" id="1915356"/>
    <lineage>
        <taxon>Eukaryota</taxon>
        <taxon>Metamonada</taxon>
        <taxon>Parabasalia</taxon>
        <taxon>Tritrichomonadida</taxon>
        <taxon>Tritrichomonadidae</taxon>
        <taxon>Tritrichomonas</taxon>
    </lineage>
</organism>
<feature type="domain" description="Protein kinase" evidence="2">
    <location>
        <begin position="11"/>
        <end position="285"/>
    </location>
</feature>
<sequence length="1033" mass="114480">MKNIFLDLNKFEEIGKIGEGGFGEVVKVIKKGTNQIYAAKISKKKMDKGSKEELMSLLREVNLLSQMNHPSVLKFIGFSSVNFKNKSHPVIVTEFLSNGSLKDILDQERQGLAPQGWDNTKKLITLYGIASAMAYLHSNNIIHRDLKPENVLENEYLFPVISDFGLSKVNHTNDQSMTQQSVVSLKGTIMYIAPEILASNEYSKEGDIYAYGLLAYEVITGQKPYEEILTQYQLISKLQKGERPFISEDTPECYKDLIESCWSQNPLDRPPFEQIEHNLKNDERFRIDEFNIVEFEDYTELIKEAHASFESKKPFNIDQILKQGEEKNSFKKVILNIQHKAIGQKVHEIDPNELETQNIMEKLSKTKNLKDLPEETIDLIKSQINQGSSDTRKFFLYPDMIEMLHKNGSLKSSNFQHLLKFFDKLSITINYPSDNFDEIMKDIHKIKKKVSDTTVKVNISELKVIDKKLSQNTVIDVIYANPPLETIESEAFRGCSSLIEVSLPFTLTTIGNFAFSECSSLNKIAIQNSVTSIGAYAFNECSSLTKFEIPPSVVSINEYTFNGCSFLNQVTIPYSVKSIGPNAFNECKNLIELKLPSSIDSIAEHAFSECSSITNLAIPPNIKEIDNFAFAECSSLTEVRIPNSVSSIGNGSFRGCSSLKKLIVPNSLLQIGDNALANCTSLEEFVIPPSITKINDGCFNGCKALKNISIPSSVIEIKDHAFEGCSQLTEINIPSSVAVIGSYAFNECSLLESIEIPSSVTEINEFSFGCCSRLSKITVPSSITRISSFAFSECSSLESIEIPSSVAKIDCNAFCGCSSLKKLSIPNSITEIESYLFAECSSLIEISLPSSVTKIGDYAFCGCISLKSIEFPSSLISIGNWSFFNCSELKELKIPSLVESIGESAFSRCSALSKISISSSVKSIGKYAFSGCLSLEKVDIPPLVNSLENGVFSACKSLDKIIIPSNVRRIGGLAFKGCSSLKNISIPNSIVEIGEKAFSDCTEITELSIPSILKKSLLHKYLGIDKEVLINYI</sequence>
<dbReference type="Proteomes" id="UP001470230">
    <property type="component" value="Unassembled WGS sequence"/>
</dbReference>
<dbReference type="InterPro" id="IPR026906">
    <property type="entry name" value="LRR_5"/>
</dbReference>
<evidence type="ECO:0000259" key="2">
    <source>
        <dbReference type="PROSITE" id="PS50011"/>
    </source>
</evidence>
<dbReference type="SUPFAM" id="SSF52058">
    <property type="entry name" value="L domain-like"/>
    <property type="match status" value="2"/>
</dbReference>
<dbReference type="InterPro" id="IPR001245">
    <property type="entry name" value="Ser-Thr/Tyr_kinase_cat_dom"/>
</dbReference>
<dbReference type="PROSITE" id="PS50011">
    <property type="entry name" value="PROTEIN_KINASE_DOM"/>
    <property type="match status" value="1"/>
</dbReference>
<evidence type="ECO:0000313" key="4">
    <source>
        <dbReference type="Proteomes" id="UP001470230"/>
    </source>
</evidence>
<proteinExistence type="predicted"/>